<protein>
    <recommendedName>
        <fullName evidence="4">Cyclase family protein</fullName>
    </recommendedName>
</protein>
<dbReference type="GO" id="GO:0004061">
    <property type="term" value="F:arylformamidase activity"/>
    <property type="evidence" value="ECO:0007669"/>
    <property type="project" value="InterPro"/>
</dbReference>
<dbReference type="GO" id="GO:0019441">
    <property type="term" value="P:L-tryptophan catabolic process to kynurenine"/>
    <property type="evidence" value="ECO:0007669"/>
    <property type="project" value="InterPro"/>
</dbReference>
<organism evidence="2 3">
    <name type="scientific">Mytilus galloprovincialis</name>
    <name type="common">Mediterranean mussel</name>
    <dbReference type="NCBI Taxonomy" id="29158"/>
    <lineage>
        <taxon>Eukaryota</taxon>
        <taxon>Metazoa</taxon>
        <taxon>Spiralia</taxon>
        <taxon>Lophotrochozoa</taxon>
        <taxon>Mollusca</taxon>
        <taxon>Bivalvia</taxon>
        <taxon>Autobranchia</taxon>
        <taxon>Pteriomorphia</taxon>
        <taxon>Mytilida</taxon>
        <taxon>Mytiloidea</taxon>
        <taxon>Mytilidae</taxon>
        <taxon>Mytilinae</taxon>
        <taxon>Mytilus</taxon>
    </lineage>
</organism>
<dbReference type="SUPFAM" id="SSF102198">
    <property type="entry name" value="Putative cyclase"/>
    <property type="match status" value="1"/>
</dbReference>
<dbReference type="PANTHER" id="PTHR43564:SF2">
    <property type="entry name" value="BLR6059 PROTEIN"/>
    <property type="match status" value="1"/>
</dbReference>
<dbReference type="Gene3D" id="3.50.30.50">
    <property type="entry name" value="Putative cyclase"/>
    <property type="match status" value="1"/>
</dbReference>
<accession>A0A8B6CDS8</accession>
<comment type="caution">
    <text evidence="2">The sequence shown here is derived from an EMBL/GenBank/DDBJ whole genome shotgun (WGS) entry which is preliminary data.</text>
</comment>
<feature type="non-terminal residue" evidence="2">
    <location>
        <position position="105"/>
    </location>
</feature>
<proteinExistence type="inferred from homology"/>
<evidence type="ECO:0008006" key="4">
    <source>
        <dbReference type="Google" id="ProtNLM"/>
    </source>
</evidence>
<reference evidence="2" key="1">
    <citation type="submission" date="2018-11" db="EMBL/GenBank/DDBJ databases">
        <authorList>
            <person name="Alioto T."/>
            <person name="Alioto T."/>
        </authorList>
    </citation>
    <scope>NUCLEOTIDE SEQUENCE</scope>
</reference>
<evidence type="ECO:0000313" key="3">
    <source>
        <dbReference type="Proteomes" id="UP000596742"/>
    </source>
</evidence>
<dbReference type="PANTHER" id="PTHR43564">
    <property type="entry name" value="KYNURENINE FORMAMIDASE-LIKE PROTEIN"/>
    <property type="match status" value="1"/>
</dbReference>
<evidence type="ECO:0000256" key="1">
    <source>
        <dbReference type="ARBA" id="ARBA00007865"/>
    </source>
</evidence>
<dbReference type="AlphaFoldDB" id="A0A8B6CDS8"/>
<dbReference type="EMBL" id="UYJE01001662">
    <property type="protein sequence ID" value="VDI04059.1"/>
    <property type="molecule type" value="Genomic_DNA"/>
</dbReference>
<dbReference type="OrthoDB" id="7108654at2759"/>
<name>A0A8B6CDS8_MYTGA</name>
<keyword evidence="3" id="KW-1185">Reference proteome</keyword>
<dbReference type="Pfam" id="PF04199">
    <property type="entry name" value="Cyclase"/>
    <property type="match status" value="1"/>
</dbReference>
<sequence>LLFSFEINTFRTTEHIGTHVDAPAHFSEGSWRAHQIPVDHLVGNGVIINVKSKVQNNPDYRVQLSDVYEWEKKNGRIPDGSVVLMNSGWDVRYPDLDRFQYANTK</sequence>
<dbReference type="InterPro" id="IPR007325">
    <property type="entry name" value="KFase/CYL"/>
</dbReference>
<evidence type="ECO:0000313" key="2">
    <source>
        <dbReference type="EMBL" id="VDI04059.1"/>
    </source>
</evidence>
<comment type="similarity">
    <text evidence="1">Belongs to the Cyclase 1 superfamily.</text>
</comment>
<dbReference type="InterPro" id="IPR037175">
    <property type="entry name" value="KFase_sf"/>
</dbReference>
<dbReference type="Proteomes" id="UP000596742">
    <property type="component" value="Unassembled WGS sequence"/>
</dbReference>
<gene>
    <name evidence="2" type="ORF">MGAL_10B014392</name>
</gene>